<name>A0A6B0UES8_IXORI</name>
<sequence>MHSFFFFLFGDQRLFLGVSTTVHARYSYGKKGLFICHYIFFDIFSPKEIFSAYLSGCCSHTCKKCTFSTLSVEDSTESTPTATE</sequence>
<protein>
    <submittedName>
        <fullName evidence="1">Putative secreted protein</fullName>
    </submittedName>
</protein>
<organism evidence="1">
    <name type="scientific">Ixodes ricinus</name>
    <name type="common">Common tick</name>
    <name type="synonym">Acarus ricinus</name>
    <dbReference type="NCBI Taxonomy" id="34613"/>
    <lineage>
        <taxon>Eukaryota</taxon>
        <taxon>Metazoa</taxon>
        <taxon>Ecdysozoa</taxon>
        <taxon>Arthropoda</taxon>
        <taxon>Chelicerata</taxon>
        <taxon>Arachnida</taxon>
        <taxon>Acari</taxon>
        <taxon>Parasitiformes</taxon>
        <taxon>Ixodida</taxon>
        <taxon>Ixodoidea</taxon>
        <taxon>Ixodidae</taxon>
        <taxon>Ixodinae</taxon>
        <taxon>Ixodes</taxon>
    </lineage>
</organism>
<reference evidence="1" key="1">
    <citation type="submission" date="2019-12" db="EMBL/GenBank/DDBJ databases">
        <title>An insight into the sialome of adult female Ixodes ricinus ticks feeding for 6 days.</title>
        <authorList>
            <person name="Perner J."/>
            <person name="Ribeiro J.M.C."/>
        </authorList>
    </citation>
    <scope>NUCLEOTIDE SEQUENCE</scope>
    <source>
        <strain evidence="1">Semi-engorged</strain>
        <tissue evidence="1">Salivary glands</tissue>
    </source>
</reference>
<accession>A0A6B0UES8</accession>
<evidence type="ECO:0000313" key="1">
    <source>
        <dbReference type="EMBL" id="MXU85023.1"/>
    </source>
</evidence>
<proteinExistence type="predicted"/>
<dbReference type="AlphaFoldDB" id="A0A6B0UES8"/>
<dbReference type="EMBL" id="GIFC01002940">
    <property type="protein sequence ID" value="MXU85023.1"/>
    <property type="molecule type" value="Transcribed_RNA"/>
</dbReference>